<dbReference type="GO" id="GO:0016740">
    <property type="term" value="F:transferase activity"/>
    <property type="evidence" value="ECO:0007669"/>
    <property type="project" value="UniProtKB-KW"/>
</dbReference>
<gene>
    <name evidence="1" type="ordered locus">Deba_1774</name>
</gene>
<sequence>MDHQPPQIDLIIQPGPRLADDAAFSRACAALAASGDFGRVLVCRQPSGHAAPTLDFAPDFAAALAACRGEIVAVMAPDALPRPGLATGLIRRMAEPDAQAVLGPAARHDADEPWADLLDLANEFFDQGLAAGQTWPPLPACAAFRARWLRDAVGRPGPGPCQATDLFALACRVAAMGGGVVFEPQCQARATPPSGLAGALSLQARFGRGAALAVRALRANGQVGWPWPRGWPWRVVLALAVIGLLVAFAPRFPADGALWAALGLLLFYPLERPFLKFVTENRPELLNRSLLFCLVRPFFWAWGMVRTGFESLLKINLAKRAG</sequence>
<name>E1QHU8_DESB2</name>
<dbReference type="Proteomes" id="UP000009047">
    <property type="component" value="Chromosome"/>
</dbReference>
<dbReference type="KEGG" id="dbr:Deba_1774"/>
<evidence type="ECO:0000313" key="2">
    <source>
        <dbReference type="Proteomes" id="UP000009047"/>
    </source>
</evidence>
<accession>E1QHU8</accession>
<dbReference type="AlphaFoldDB" id="E1QHU8"/>
<proteinExistence type="predicted"/>
<keyword evidence="1" id="KW-0808">Transferase</keyword>
<dbReference type="eggNOG" id="COG1215">
    <property type="taxonomic scope" value="Bacteria"/>
</dbReference>
<dbReference type="SUPFAM" id="SSF53448">
    <property type="entry name" value="Nucleotide-diphospho-sugar transferases"/>
    <property type="match status" value="1"/>
</dbReference>
<dbReference type="STRING" id="644282.Deba_1774"/>
<reference evidence="1 2" key="1">
    <citation type="journal article" date="2010" name="Stand. Genomic Sci.">
        <title>Complete genome sequence of Desulfarculus baarsii type strain (2st14).</title>
        <authorList>
            <person name="Sun H."/>
            <person name="Spring S."/>
            <person name="Lapidus A."/>
            <person name="Davenport K."/>
            <person name="Del Rio T.G."/>
            <person name="Tice H."/>
            <person name="Nolan M."/>
            <person name="Copeland A."/>
            <person name="Cheng J.F."/>
            <person name="Lucas S."/>
            <person name="Tapia R."/>
            <person name="Goodwin L."/>
            <person name="Pitluck S."/>
            <person name="Ivanova N."/>
            <person name="Pagani I."/>
            <person name="Mavromatis K."/>
            <person name="Ovchinnikova G."/>
            <person name="Pati A."/>
            <person name="Chen A."/>
            <person name="Palaniappan K."/>
            <person name="Hauser L."/>
            <person name="Chang Y.J."/>
            <person name="Jeffries C.D."/>
            <person name="Detter J.C."/>
            <person name="Han C."/>
            <person name="Rohde M."/>
            <person name="Brambilla E."/>
            <person name="Goker M."/>
            <person name="Woyke T."/>
            <person name="Bristow J."/>
            <person name="Eisen J.A."/>
            <person name="Markowitz V."/>
            <person name="Hugenholtz P."/>
            <person name="Kyrpides N.C."/>
            <person name="Klenk H.P."/>
            <person name="Land M."/>
        </authorList>
    </citation>
    <scope>NUCLEOTIDE SEQUENCE [LARGE SCALE GENOMIC DNA]</scope>
    <source>
        <strain evidence="2">ATCC 33931 / DSM 2075 / LMG 7858 / VKM B-1802 / 2st14</strain>
    </source>
</reference>
<dbReference type="EMBL" id="CP002085">
    <property type="protein sequence ID" value="ADK85141.1"/>
    <property type="molecule type" value="Genomic_DNA"/>
</dbReference>
<protein>
    <submittedName>
        <fullName evidence="1">Glycosyl transferase family 2</fullName>
    </submittedName>
</protein>
<dbReference type="RefSeq" id="WP_013258593.1">
    <property type="nucleotide sequence ID" value="NC_014365.1"/>
</dbReference>
<evidence type="ECO:0000313" key="1">
    <source>
        <dbReference type="EMBL" id="ADK85141.1"/>
    </source>
</evidence>
<dbReference type="InterPro" id="IPR029044">
    <property type="entry name" value="Nucleotide-diphossugar_trans"/>
</dbReference>
<keyword evidence="2" id="KW-1185">Reference proteome</keyword>
<organism evidence="1 2">
    <name type="scientific">Desulfarculus baarsii (strain ATCC 33931 / DSM 2075 / LMG 7858 / VKM B-1802 / 2st14)</name>
    <dbReference type="NCBI Taxonomy" id="644282"/>
    <lineage>
        <taxon>Bacteria</taxon>
        <taxon>Pseudomonadati</taxon>
        <taxon>Thermodesulfobacteriota</taxon>
        <taxon>Desulfarculia</taxon>
        <taxon>Desulfarculales</taxon>
        <taxon>Desulfarculaceae</taxon>
        <taxon>Desulfarculus</taxon>
    </lineage>
</organism>
<dbReference type="HOGENOM" id="CLU_862563_0_0_7"/>